<feature type="compositionally biased region" description="Basic and acidic residues" evidence="1">
    <location>
        <begin position="158"/>
        <end position="181"/>
    </location>
</feature>
<evidence type="ECO:0000259" key="2">
    <source>
        <dbReference type="SMART" id="SM00449"/>
    </source>
</evidence>
<dbReference type="Pfam" id="PF00622">
    <property type="entry name" value="SPRY"/>
    <property type="match status" value="1"/>
</dbReference>
<reference evidence="3 4" key="1">
    <citation type="submission" date="2021-04" db="EMBL/GenBank/DDBJ databases">
        <authorList>
            <person name="Bliznina A."/>
        </authorList>
    </citation>
    <scope>NUCLEOTIDE SEQUENCE [LARGE SCALE GENOMIC DNA]</scope>
</reference>
<dbReference type="InterPro" id="IPR013320">
    <property type="entry name" value="ConA-like_dom_sf"/>
</dbReference>
<feature type="region of interest" description="Disordered" evidence="1">
    <location>
        <begin position="55"/>
        <end position="255"/>
    </location>
</feature>
<dbReference type="SMART" id="SM00449">
    <property type="entry name" value="SPRY"/>
    <property type="match status" value="1"/>
</dbReference>
<dbReference type="InterPro" id="IPR036361">
    <property type="entry name" value="SAP_dom_sf"/>
</dbReference>
<proteinExistence type="predicted"/>
<keyword evidence="4" id="KW-1185">Reference proteome</keyword>
<dbReference type="PANTHER" id="PTHR12381">
    <property type="entry name" value="HETEROGENEOUS NUCLEAR RIBONUCLEOPROTEIN U FAMILY MEMBER"/>
    <property type="match status" value="1"/>
</dbReference>
<sequence length="784" mass="89472">MTQFDEASIAKLKVVELKQELEKLNVDIPKGAKKADLAALLRSVTIEAVKEPENLEEVNDDLEGDVDDLEADLKAVTEEETASQEKNSEENENAESAIPSENTEEAAEKTNNEAVNGESEKSEDQSEKMEEGTDESKGAKAPAEASTDENAEPGDGGIELHADTADLDADKKEEEEKKENTEIGDPPVPKELGDVRGESPELAPPPVKKRRENPSHDSNRSAYRHSEPRRRSDYKDRSPSRRSVKMEHDPSWDDSRVEISPYMADLNMKITERNRCENVNYEGLGYCFAGAKATHGVRGGKVCFELHISREMPTKHLHPDEKSLYWCRIGWSTGMSDLVLGEDQGSIGFDSHAKLAYNKKFMEFGSTFRRGDTIGCFLDLTDPKQITIAYTRNGKQQLTDDGAETVTFNREELGCAEQSAFYPHFLIKNYSVHLHFGRRSSTYNDMWESSPKSLREYRLIGAVSAEERIAGPKESEDKRSCSVIMMCGLPSSGKTTWVDKFMNDNRAKHFHLIGNESIMDKMAICGEKREKYSNKYGTPFEELQSKVMGAVLRIMERANRKKRNYILDQANIYRNGHVKKMGPFEGFHRRCIVVVPSEEEYERRRNKKQSEGGRKITNENMMKWKAAMSLPEKDDNLFEKIEYLDLPEEEAKKLVAKYNEEGDAFKKLQDEKYGRSDDRDRRSDSRNPRSRDVYSNPPPVLYSNSLPGGDQNAQQWQDYYKKYFECYGQYPSSAPPPVVNQTYSSGSGSDTAAQWQQYHQQYQQYYQQYQQFYQQQNQQPPPSK</sequence>
<feature type="compositionally biased region" description="Basic and acidic residues" evidence="1">
    <location>
        <begin position="666"/>
        <end position="692"/>
    </location>
</feature>
<dbReference type="InterPro" id="IPR003877">
    <property type="entry name" value="SPRY_dom"/>
</dbReference>
<evidence type="ECO:0000256" key="1">
    <source>
        <dbReference type="SAM" id="MobiDB-lite"/>
    </source>
</evidence>
<feature type="region of interest" description="Disordered" evidence="1">
    <location>
        <begin position="666"/>
        <end position="709"/>
    </location>
</feature>
<feature type="compositionally biased region" description="Polar residues" evidence="1">
    <location>
        <begin position="739"/>
        <end position="753"/>
    </location>
</feature>
<feature type="domain" description="SPRY" evidence="2">
    <location>
        <begin position="299"/>
        <end position="440"/>
    </location>
</feature>
<dbReference type="PANTHER" id="PTHR12381:SF56">
    <property type="entry name" value="B30.2_SPRY DOMAIN-CONTAINING PROTEIN-RELATED"/>
    <property type="match status" value="1"/>
</dbReference>
<dbReference type="Gene3D" id="3.40.50.300">
    <property type="entry name" value="P-loop containing nucleotide triphosphate hydrolases"/>
    <property type="match status" value="1"/>
</dbReference>
<name>A0ABN7SFH1_OIKDI</name>
<dbReference type="SUPFAM" id="SSF49899">
    <property type="entry name" value="Concanavalin A-like lectins/glucanases"/>
    <property type="match status" value="1"/>
</dbReference>
<dbReference type="InterPro" id="IPR027417">
    <property type="entry name" value="P-loop_NTPase"/>
</dbReference>
<evidence type="ECO:0000313" key="4">
    <source>
        <dbReference type="Proteomes" id="UP001158576"/>
    </source>
</evidence>
<feature type="compositionally biased region" description="Basic and acidic residues" evidence="1">
    <location>
        <begin position="118"/>
        <end position="138"/>
    </location>
</feature>
<feature type="compositionally biased region" description="Acidic residues" evidence="1">
    <location>
        <begin position="55"/>
        <end position="70"/>
    </location>
</feature>
<evidence type="ECO:0000313" key="3">
    <source>
        <dbReference type="EMBL" id="CAG5094911.1"/>
    </source>
</evidence>
<dbReference type="EMBL" id="OU015569">
    <property type="protein sequence ID" value="CAG5094911.1"/>
    <property type="molecule type" value="Genomic_DNA"/>
</dbReference>
<feature type="region of interest" description="Disordered" evidence="1">
    <location>
        <begin position="734"/>
        <end position="753"/>
    </location>
</feature>
<dbReference type="Gene3D" id="2.60.120.920">
    <property type="match status" value="1"/>
</dbReference>
<dbReference type="SUPFAM" id="SSF52540">
    <property type="entry name" value="P-loop containing nucleoside triphosphate hydrolases"/>
    <property type="match status" value="1"/>
</dbReference>
<dbReference type="Pfam" id="PF13671">
    <property type="entry name" value="AAA_33"/>
    <property type="match status" value="1"/>
</dbReference>
<dbReference type="InterPro" id="IPR043136">
    <property type="entry name" value="B30.2/SPRY_sf"/>
</dbReference>
<feature type="compositionally biased region" description="Basic and acidic residues" evidence="1">
    <location>
        <begin position="212"/>
        <end position="255"/>
    </location>
</feature>
<protein>
    <submittedName>
        <fullName evidence="3">Oidioi.mRNA.OKI2018_I69.XSR.g13943.t1.cds</fullName>
    </submittedName>
</protein>
<organism evidence="3 4">
    <name type="scientific">Oikopleura dioica</name>
    <name type="common">Tunicate</name>
    <dbReference type="NCBI Taxonomy" id="34765"/>
    <lineage>
        <taxon>Eukaryota</taxon>
        <taxon>Metazoa</taxon>
        <taxon>Chordata</taxon>
        <taxon>Tunicata</taxon>
        <taxon>Appendicularia</taxon>
        <taxon>Copelata</taxon>
        <taxon>Oikopleuridae</taxon>
        <taxon>Oikopleura</taxon>
    </lineage>
</organism>
<accession>A0ABN7SFH1</accession>
<dbReference type="Gene3D" id="1.10.720.30">
    <property type="entry name" value="SAP domain"/>
    <property type="match status" value="1"/>
</dbReference>
<gene>
    <name evidence="3" type="ORF">OKIOD_LOCUS5501</name>
</gene>
<dbReference type="Proteomes" id="UP001158576">
    <property type="component" value="Chromosome XSR"/>
</dbReference>